<dbReference type="AlphaFoldDB" id="A0A0E9V559"/>
<sequence length="38" mass="4377">MGKYLRCCRYDVEQACIKPNCCSKTTVYAIVTRKESSK</sequence>
<accession>A0A0E9V559</accession>
<reference evidence="1" key="2">
    <citation type="journal article" date="2015" name="Fish Shellfish Immunol.">
        <title>Early steps in the European eel (Anguilla anguilla)-Vibrio vulnificus interaction in the gills: Role of the RtxA13 toxin.</title>
        <authorList>
            <person name="Callol A."/>
            <person name="Pajuelo D."/>
            <person name="Ebbesson L."/>
            <person name="Teles M."/>
            <person name="MacKenzie S."/>
            <person name="Amaro C."/>
        </authorList>
    </citation>
    <scope>NUCLEOTIDE SEQUENCE</scope>
</reference>
<protein>
    <submittedName>
        <fullName evidence="1">Uncharacterized protein</fullName>
    </submittedName>
</protein>
<proteinExistence type="predicted"/>
<reference evidence="1" key="1">
    <citation type="submission" date="2014-11" db="EMBL/GenBank/DDBJ databases">
        <authorList>
            <person name="Amaro Gonzalez C."/>
        </authorList>
    </citation>
    <scope>NUCLEOTIDE SEQUENCE</scope>
</reference>
<organism evidence="1">
    <name type="scientific">Anguilla anguilla</name>
    <name type="common">European freshwater eel</name>
    <name type="synonym">Muraena anguilla</name>
    <dbReference type="NCBI Taxonomy" id="7936"/>
    <lineage>
        <taxon>Eukaryota</taxon>
        <taxon>Metazoa</taxon>
        <taxon>Chordata</taxon>
        <taxon>Craniata</taxon>
        <taxon>Vertebrata</taxon>
        <taxon>Euteleostomi</taxon>
        <taxon>Actinopterygii</taxon>
        <taxon>Neopterygii</taxon>
        <taxon>Teleostei</taxon>
        <taxon>Anguilliformes</taxon>
        <taxon>Anguillidae</taxon>
        <taxon>Anguilla</taxon>
    </lineage>
</organism>
<name>A0A0E9V559_ANGAN</name>
<evidence type="ECO:0000313" key="1">
    <source>
        <dbReference type="EMBL" id="JAH73187.1"/>
    </source>
</evidence>
<dbReference type="EMBL" id="GBXM01035390">
    <property type="protein sequence ID" value="JAH73187.1"/>
    <property type="molecule type" value="Transcribed_RNA"/>
</dbReference>